<dbReference type="EMBL" id="BAAAHG010000002">
    <property type="protein sequence ID" value="GAA0902757.1"/>
    <property type="molecule type" value="Genomic_DNA"/>
</dbReference>
<feature type="compositionally biased region" description="Basic and acidic residues" evidence="1">
    <location>
        <begin position="33"/>
        <end position="44"/>
    </location>
</feature>
<accession>A0ABN1ND94</accession>
<evidence type="ECO:0000256" key="1">
    <source>
        <dbReference type="SAM" id="MobiDB-lite"/>
    </source>
</evidence>
<gene>
    <name evidence="2" type="ORF">GCM10009549_04920</name>
</gene>
<feature type="compositionally biased region" description="Pro residues" evidence="1">
    <location>
        <begin position="67"/>
        <end position="79"/>
    </location>
</feature>
<sequence>MSVRPSVRPSAARGLGRCPGYAGGLTGRRRPSGTRDRPPGGTDRKGRKNRKGRKDRKEPPARKVTVPPAPGPPRPGPGR</sequence>
<evidence type="ECO:0000313" key="3">
    <source>
        <dbReference type="Proteomes" id="UP001501005"/>
    </source>
</evidence>
<feature type="region of interest" description="Disordered" evidence="1">
    <location>
        <begin position="1"/>
        <end position="79"/>
    </location>
</feature>
<dbReference type="Proteomes" id="UP001501005">
    <property type="component" value="Unassembled WGS sequence"/>
</dbReference>
<organism evidence="2 3">
    <name type="scientific">Streptomyces thermoalcalitolerans</name>
    <dbReference type="NCBI Taxonomy" id="65605"/>
    <lineage>
        <taxon>Bacteria</taxon>
        <taxon>Bacillati</taxon>
        <taxon>Actinomycetota</taxon>
        <taxon>Actinomycetes</taxon>
        <taxon>Kitasatosporales</taxon>
        <taxon>Streptomycetaceae</taxon>
        <taxon>Streptomyces</taxon>
    </lineage>
</organism>
<name>A0ABN1ND94_9ACTN</name>
<evidence type="ECO:0000313" key="2">
    <source>
        <dbReference type="EMBL" id="GAA0902757.1"/>
    </source>
</evidence>
<feature type="compositionally biased region" description="Basic residues" evidence="1">
    <location>
        <begin position="45"/>
        <end position="54"/>
    </location>
</feature>
<protein>
    <submittedName>
        <fullName evidence="2">Uncharacterized protein</fullName>
    </submittedName>
</protein>
<keyword evidence="3" id="KW-1185">Reference proteome</keyword>
<proteinExistence type="predicted"/>
<comment type="caution">
    <text evidence="2">The sequence shown here is derived from an EMBL/GenBank/DDBJ whole genome shotgun (WGS) entry which is preliminary data.</text>
</comment>
<reference evidence="2 3" key="1">
    <citation type="journal article" date="2019" name="Int. J. Syst. Evol. Microbiol.">
        <title>The Global Catalogue of Microorganisms (GCM) 10K type strain sequencing project: providing services to taxonomists for standard genome sequencing and annotation.</title>
        <authorList>
            <consortium name="The Broad Institute Genomics Platform"/>
            <consortium name="The Broad Institute Genome Sequencing Center for Infectious Disease"/>
            <person name="Wu L."/>
            <person name="Ma J."/>
        </authorList>
    </citation>
    <scope>NUCLEOTIDE SEQUENCE [LARGE SCALE GENOMIC DNA]</scope>
    <source>
        <strain evidence="2 3">JCM 10673</strain>
    </source>
</reference>